<keyword evidence="3" id="KW-0028">Amino-acid biosynthesis</keyword>
<comment type="pathway">
    <text evidence="1">Amino-acid biosynthesis; L-proline biosynthesis; L-glutamate 5-semialdehyde from L-glutamate: step 2/2.</text>
</comment>
<dbReference type="NCBIfam" id="TIGR00407">
    <property type="entry name" value="proA"/>
    <property type="match status" value="1"/>
</dbReference>
<dbReference type="FunFam" id="3.40.309.10:FF:000006">
    <property type="entry name" value="Gamma-glutamyl phosphate reductase"/>
    <property type="match status" value="1"/>
</dbReference>
<protein>
    <recommendedName>
        <fullName evidence="2">glutamate-5-semialdehyde dehydrogenase</fullName>
        <ecNumber evidence="2">1.2.1.41</ecNumber>
    </recommendedName>
</protein>
<evidence type="ECO:0000313" key="8">
    <source>
        <dbReference type="EMBL" id="MSL38076.1"/>
    </source>
</evidence>
<gene>
    <name evidence="8" type="primary">proA</name>
    <name evidence="8" type="ORF">GKE65_07375</name>
</gene>
<dbReference type="PANTHER" id="PTHR11063">
    <property type="entry name" value="GLUTAMATE SEMIALDEHYDE DEHYDROGENASE"/>
    <property type="match status" value="1"/>
</dbReference>
<dbReference type="UniPathway" id="UPA00098">
    <property type="reaction ID" value="UER00360"/>
</dbReference>
<evidence type="ECO:0000256" key="5">
    <source>
        <dbReference type="ARBA" id="ARBA00022857"/>
    </source>
</evidence>
<feature type="non-terminal residue" evidence="8">
    <location>
        <position position="1"/>
    </location>
</feature>
<organism evidence="8">
    <name type="scientific">Escherichia coli</name>
    <dbReference type="NCBI Taxonomy" id="562"/>
    <lineage>
        <taxon>Bacteria</taxon>
        <taxon>Pseudomonadati</taxon>
        <taxon>Pseudomonadota</taxon>
        <taxon>Gammaproteobacteria</taxon>
        <taxon>Enterobacterales</taxon>
        <taxon>Enterobacteriaceae</taxon>
        <taxon>Escherichia</taxon>
    </lineage>
</organism>
<dbReference type="GO" id="GO:0055129">
    <property type="term" value="P:L-proline biosynthetic process"/>
    <property type="evidence" value="ECO:0007669"/>
    <property type="project" value="UniProtKB-UniPathway"/>
</dbReference>
<dbReference type="InterPro" id="IPR020593">
    <property type="entry name" value="G-glutamylP_reductase_CS"/>
</dbReference>
<dbReference type="NCBIfam" id="NF001221">
    <property type="entry name" value="PRK00197.1"/>
    <property type="match status" value="1"/>
</dbReference>
<comment type="catalytic activity">
    <reaction evidence="7">
        <text>L-glutamate 5-semialdehyde + phosphate + NADP(+) = L-glutamyl 5-phosphate + NADPH + H(+)</text>
        <dbReference type="Rhea" id="RHEA:19541"/>
        <dbReference type="ChEBI" id="CHEBI:15378"/>
        <dbReference type="ChEBI" id="CHEBI:43474"/>
        <dbReference type="ChEBI" id="CHEBI:57783"/>
        <dbReference type="ChEBI" id="CHEBI:58066"/>
        <dbReference type="ChEBI" id="CHEBI:58274"/>
        <dbReference type="ChEBI" id="CHEBI:58349"/>
        <dbReference type="EC" id="1.2.1.41"/>
    </reaction>
</comment>
<keyword evidence="5" id="KW-0521">NADP</keyword>
<dbReference type="Gene3D" id="3.40.605.10">
    <property type="entry name" value="Aldehyde Dehydrogenase, Chain A, domain 1"/>
    <property type="match status" value="1"/>
</dbReference>
<dbReference type="GO" id="GO:0004350">
    <property type="term" value="F:glutamate-5-semialdehyde dehydrogenase activity"/>
    <property type="evidence" value="ECO:0007669"/>
    <property type="project" value="UniProtKB-EC"/>
</dbReference>
<evidence type="ECO:0000256" key="3">
    <source>
        <dbReference type="ARBA" id="ARBA00022605"/>
    </source>
</evidence>
<dbReference type="InterPro" id="IPR016162">
    <property type="entry name" value="Ald_DH_N"/>
</dbReference>
<evidence type="ECO:0000256" key="1">
    <source>
        <dbReference type="ARBA" id="ARBA00004985"/>
    </source>
</evidence>
<dbReference type="EMBL" id="WKRU01000053">
    <property type="protein sequence ID" value="MSL38076.1"/>
    <property type="molecule type" value="Genomic_DNA"/>
</dbReference>
<dbReference type="InterPro" id="IPR016161">
    <property type="entry name" value="Ald_DH/histidinol_DH"/>
</dbReference>
<dbReference type="SUPFAM" id="SSF53720">
    <property type="entry name" value="ALDH-like"/>
    <property type="match status" value="1"/>
</dbReference>
<reference evidence="8" key="1">
    <citation type="journal article" date="2019" name="Nat. Med.">
        <title>A library of human gut bacterial isolates paired with longitudinal multiomics data enables mechanistic microbiome research.</title>
        <authorList>
            <person name="Poyet M."/>
            <person name="Groussin M."/>
            <person name="Gibbons S.M."/>
            <person name="Avila-Pacheco J."/>
            <person name="Jiang X."/>
            <person name="Kearney S.M."/>
            <person name="Perrotta A.R."/>
            <person name="Berdy B."/>
            <person name="Zhao S."/>
            <person name="Lieberman T.D."/>
            <person name="Swanson P.K."/>
            <person name="Smith M."/>
            <person name="Roesemann S."/>
            <person name="Alexander J.E."/>
            <person name="Rich S.A."/>
            <person name="Livny J."/>
            <person name="Vlamakis H."/>
            <person name="Clish C."/>
            <person name="Bullock K."/>
            <person name="Deik A."/>
            <person name="Scott J."/>
            <person name="Pierce K.A."/>
            <person name="Xavier R.J."/>
            <person name="Alm E.J."/>
        </authorList>
    </citation>
    <scope>NUCLEOTIDE SEQUENCE</scope>
    <source>
        <strain evidence="8">BIOML-A446</strain>
    </source>
</reference>
<keyword evidence="4" id="KW-0641">Proline biosynthesis</keyword>
<dbReference type="PANTHER" id="PTHR11063:SF8">
    <property type="entry name" value="DELTA-1-PYRROLINE-5-CARBOXYLATE SYNTHASE"/>
    <property type="match status" value="1"/>
</dbReference>
<sequence>PRGGAGLHKLCREQSTIPVITGGIGVCHIYVDESAEIAEALKVIVNAKTQRPSTCNTVETLLVNKNIADSFLPALSKQMAESGVTLHADAGALAQLQTGPAKVVAVKAEEYDDEFLSLDLNVKIVSDLDDAIAHIREHGTQHSDAILTRDMRNAQRFVNEVDSSAVYVNASTRFTDGGQFGLGAEVAVSTQKLHARGPMGLEALTTYKWIGIGDYTIRA</sequence>
<dbReference type="PROSITE" id="PS01223">
    <property type="entry name" value="PROA"/>
    <property type="match status" value="1"/>
</dbReference>
<evidence type="ECO:0000256" key="6">
    <source>
        <dbReference type="ARBA" id="ARBA00023002"/>
    </source>
</evidence>
<keyword evidence="6 8" id="KW-0560">Oxidoreductase</keyword>
<comment type="caution">
    <text evidence="8">The sequence shown here is derived from an EMBL/GenBank/DDBJ whole genome shotgun (WGS) entry which is preliminary data.</text>
</comment>
<dbReference type="InterPro" id="IPR016163">
    <property type="entry name" value="Ald_DH_C"/>
</dbReference>
<evidence type="ECO:0000256" key="4">
    <source>
        <dbReference type="ARBA" id="ARBA00022650"/>
    </source>
</evidence>
<name>A0A6C9Q9J1_ECOLX</name>
<dbReference type="AlphaFoldDB" id="A0A6C9Q9J1"/>
<dbReference type="EC" id="1.2.1.41" evidence="2"/>
<evidence type="ECO:0000256" key="2">
    <source>
        <dbReference type="ARBA" id="ARBA00013002"/>
    </source>
</evidence>
<dbReference type="Gene3D" id="3.40.309.10">
    <property type="entry name" value="Aldehyde Dehydrogenase, Chain A, domain 2"/>
    <property type="match status" value="1"/>
</dbReference>
<accession>A0A6C9Q9J1</accession>
<proteinExistence type="predicted"/>
<evidence type="ECO:0000256" key="7">
    <source>
        <dbReference type="ARBA" id="ARBA00049024"/>
    </source>
</evidence>
<dbReference type="InterPro" id="IPR000965">
    <property type="entry name" value="GPR_dom"/>
</dbReference>